<dbReference type="Pfam" id="PF02566">
    <property type="entry name" value="OsmC"/>
    <property type="match status" value="1"/>
</dbReference>
<dbReference type="OrthoDB" id="4864805at2"/>
<dbReference type="AlphaFoldDB" id="A0A1H0WFD9"/>
<dbReference type="InterPro" id="IPR036102">
    <property type="entry name" value="OsmC/Ohrsf"/>
</dbReference>
<gene>
    <name evidence="1" type="ORF">SAMN04487905_11210</name>
</gene>
<accession>A0A1H0WFD9</accession>
<keyword evidence="2" id="KW-1185">Reference proteome</keyword>
<dbReference type="EMBL" id="FNJR01000012">
    <property type="protein sequence ID" value="SDP89377.1"/>
    <property type="molecule type" value="Genomic_DNA"/>
</dbReference>
<dbReference type="STRING" id="405564.SAMN04487905_11210"/>
<proteinExistence type="predicted"/>
<evidence type="ECO:0000313" key="1">
    <source>
        <dbReference type="EMBL" id="SDP89377.1"/>
    </source>
</evidence>
<dbReference type="SUPFAM" id="SSF82784">
    <property type="entry name" value="OsmC-like"/>
    <property type="match status" value="1"/>
</dbReference>
<organism evidence="1 2">
    <name type="scientific">Actinopolyspora xinjiangensis</name>
    <dbReference type="NCBI Taxonomy" id="405564"/>
    <lineage>
        <taxon>Bacteria</taxon>
        <taxon>Bacillati</taxon>
        <taxon>Actinomycetota</taxon>
        <taxon>Actinomycetes</taxon>
        <taxon>Actinopolysporales</taxon>
        <taxon>Actinopolysporaceae</taxon>
        <taxon>Actinopolyspora</taxon>
    </lineage>
</organism>
<name>A0A1H0WFD9_9ACTN</name>
<evidence type="ECO:0000313" key="2">
    <source>
        <dbReference type="Proteomes" id="UP000199497"/>
    </source>
</evidence>
<protein>
    <submittedName>
        <fullName evidence="1">Uncharacterized OsmC-related protein</fullName>
    </submittedName>
</protein>
<dbReference type="PANTHER" id="PTHR34352">
    <property type="entry name" value="PROTEIN YHFA"/>
    <property type="match status" value="1"/>
</dbReference>
<dbReference type="InterPro" id="IPR003718">
    <property type="entry name" value="OsmC/Ohr_fam"/>
</dbReference>
<dbReference type="Gene3D" id="3.30.300.20">
    <property type="match status" value="1"/>
</dbReference>
<sequence length="138" mass="14696">MSSSPVEVTRTGASTFTASNDRGGSVEIAATGMPDAFTPGELLLAAIAGCAQLTGQNLLVRRVGEEEPITARAERTVNEQDPDTFESVRVSFDVDLSAIDDETERTKLVEAVQRAIGRHCTVSRSVERGTPITFSLPS</sequence>
<reference evidence="2" key="1">
    <citation type="submission" date="2016-10" db="EMBL/GenBank/DDBJ databases">
        <authorList>
            <person name="Varghese N."/>
            <person name="Submissions S."/>
        </authorList>
    </citation>
    <scope>NUCLEOTIDE SEQUENCE [LARGE SCALE GENOMIC DNA]</scope>
    <source>
        <strain evidence="2">DSM 46732</strain>
    </source>
</reference>
<dbReference type="Proteomes" id="UP000199497">
    <property type="component" value="Unassembled WGS sequence"/>
</dbReference>
<dbReference type="InterPro" id="IPR015946">
    <property type="entry name" value="KH_dom-like_a/b"/>
</dbReference>
<dbReference type="RefSeq" id="WP_092603750.1">
    <property type="nucleotide sequence ID" value="NZ_FNJR01000012.1"/>
</dbReference>
<dbReference type="PANTHER" id="PTHR34352:SF1">
    <property type="entry name" value="PROTEIN YHFA"/>
    <property type="match status" value="1"/>
</dbReference>